<feature type="domain" description="ATP synthase epsilon subunit C-terminal" evidence="17">
    <location>
        <begin position="88"/>
        <end position="132"/>
    </location>
</feature>
<dbReference type="AlphaFoldDB" id="A0A077W4L8"/>
<dbReference type="GO" id="GO:0005886">
    <property type="term" value="C:plasma membrane"/>
    <property type="evidence" value="ECO:0007669"/>
    <property type="project" value="UniProtKB-SubCell"/>
</dbReference>
<dbReference type="SUPFAM" id="SSF51344">
    <property type="entry name" value="Epsilon subunit of F1F0-ATP synthase N-terminal domain"/>
    <property type="match status" value="1"/>
</dbReference>
<dbReference type="HAMAP" id="MF_00530">
    <property type="entry name" value="ATP_synth_epsil_bac"/>
    <property type="match status" value="1"/>
</dbReference>
<sequence>MNTLNLDIVTPNGSVYDRDNVELVVMQTTAGEIGVMSGHIPTVAALKTGFVKVKFHDGTEYIAVSDGFVEVRKHKVSIIVQTAETAREIDVERAKLAKARAESHLENDDDNTDIHRAERALERANNRLRVAELK</sequence>
<comment type="subcellular location">
    <subcellularLocation>
        <location evidence="2 14">Cell membrane</location>
        <topology evidence="2 14">Peripheral membrane protein</topology>
    </subcellularLocation>
</comment>
<dbReference type="GO" id="GO:0016787">
    <property type="term" value="F:hydrolase activity"/>
    <property type="evidence" value="ECO:0007669"/>
    <property type="project" value="UniProtKB-KW"/>
</dbReference>
<evidence type="ECO:0000256" key="12">
    <source>
        <dbReference type="ARBA" id="ARBA00030215"/>
    </source>
</evidence>
<evidence type="ECO:0000256" key="9">
    <source>
        <dbReference type="ARBA" id="ARBA00023136"/>
    </source>
</evidence>
<evidence type="ECO:0000259" key="18">
    <source>
        <dbReference type="Pfam" id="PF02823"/>
    </source>
</evidence>
<dbReference type="GO" id="GO:0045259">
    <property type="term" value="C:proton-transporting ATP synthase complex"/>
    <property type="evidence" value="ECO:0007669"/>
    <property type="project" value="UniProtKB-KW"/>
</dbReference>
<keyword evidence="5 14" id="KW-0813">Transport</keyword>
<dbReference type="EMBL" id="CCEH01000017">
    <property type="protein sequence ID" value="CDR28787.1"/>
    <property type="molecule type" value="Genomic_DNA"/>
</dbReference>
<comment type="similarity">
    <text evidence="3 14 15">Belongs to the ATPase epsilon chain family.</text>
</comment>
<dbReference type="RefSeq" id="WP_047427915.1">
    <property type="nucleotide sequence ID" value="NZ_CCEG01000010.1"/>
</dbReference>
<keyword evidence="10 14" id="KW-0139">CF(1)</keyword>
<dbReference type="InterPro" id="IPR020547">
    <property type="entry name" value="ATP_synth_F1_esu_C"/>
</dbReference>
<evidence type="ECO:0000256" key="5">
    <source>
        <dbReference type="ARBA" id="ARBA00022448"/>
    </source>
</evidence>
<evidence type="ECO:0000259" key="17">
    <source>
        <dbReference type="Pfam" id="PF00401"/>
    </source>
</evidence>
<dbReference type="CDD" id="cd12152">
    <property type="entry name" value="F1-ATPase_delta"/>
    <property type="match status" value="1"/>
</dbReference>
<evidence type="ECO:0000256" key="10">
    <source>
        <dbReference type="ARBA" id="ARBA00023196"/>
    </source>
</evidence>
<dbReference type="FunFam" id="1.20.5.440:FF:000001">
    <property type="entry name" value="ATP synthase epsilon chain"/>
    <property type="match status" value="1"/>
</dbReference>
<keyword evidence="11 14" id="KW-0066">ATP synthesis</keyword>
<organism evidence="19 20">
    <name type="scientific">Staphylococcus schweitzeri</name>
    <dbReference type="NCBI Taxonomy" id="1654388"/>
    <lineage>
        <taxon>Bacteria</taxon>
        <taxon>Bacillati</taxon>
        <taxon>Bacillota</taxon>
        <taxon>Bacilli</taxon>
        <taxon>Bacillales</taxon>
        <taxon>Staphylococcaceae</taxon>
        <taxon>Staphylococcus</taxon>
    </lineage>
</organism>
<keyword evidence="16" id="KW-0175">Coiled coil</keyword>
<dbReference type="GO" id="GO:0005524">
    <property type="term" value="F:ATP binding"/>
    <property type="evidence" value="ECO:0007669"/>
    <property type="project" value="UniProtKB-UniRule"/>
</dbReference>
<protein>
    <recommendedName>
        <fullName evidence="4 14">ATP synthase epsilon chain</fullName>
    </recommendedName>
    <alternativeName>
        <fullName evidence="13 14">ATP synthase F1 sector epsilon subunit</fullName>
    </alternativeName>
    <alternativeName>
        <fullName evidence="12 14">F-ATPase epsilon subunit</fullName>
    </alternativeName>
</protein>
<dbReference type="Pfam" id="PF02823">
    <property type="entry name" value="ATP-synt_DE_N"/>
    <property type="match status" value="1"/>
</dbReference>
<reference evidence="19 20" key="1">
    <citation type="submission" date="2014-05" db="EMBL/GenBank/DDBJ databases">
        <authorList>
            <person name="Aslett A.Martin."/>
            <person name="De Silva Nishadi"/>
        </authorList>
    </citation>
    <scope>NUCLEOTIDE SEQUENCE [LARGE SCALE GENOMIC DNA]</scope>
</reference>
<keyword evidence="19" id="KW-0378">Hydrolase</keyword>
<evidence type="ECO:0000256" key="6">
    <source>
        <dbReference type="ARBA" id="ARBA00022475"/>
    </source>
</evidence>
<dbReference type="SUPFAM" id="SSF46604">
    <property type="entry name" value="Epsilon subunit of F1F0-ATP synthase C-terminal domain"/>
    <property type="match status" value="1"/>
</dbReference>
<evidence type="ECO:0000256" key="4">
    <source>
        <dbReference type="ARBA" id="ARBA00014480"/>
    </source>
</evidence>
<evidence type="ECO:0000256" key="14">
    <source>
        <dbReference type="HAMAP-Rule" id="MF_00530"/>
    </source>
</evidence>
<dbReference type="Gene3D" id="1.20.5.440">
    <property type="entry name" value="ATP synthase delta/epsilon subunit, C-terminal domain"/>
    <property type="match status" value="1"/>
</dbReference>
<evidence type="ECO:0000256" key="11">
    <source>
        <dbReference type="ARBA" id="ARBA00023310"/>
    </source>
</evidence>
<evidence type="ECO:0000256" key="3">
    <source>
        <dbReference type="ARBA" id="ARBA00005712"/>
    </source>
</evidence>
<dbReference type="Proteomes" id="UP000044616">
    <property type="component" value="Unassembled WGS sequence"/>
</dbReference>
<evidence type="ECO:0000313" key="19">
    <source>
        <dbReference type="EMBL" id="CDR28787.1"/>
    </source>
</evidence>
<comment type="subunit">
    <text evidence="14 15">F-type ATPases have 2 components, CF(1) - the catalytic core - and CF(0) - the membrane proton channel. CF(1) has five subunits: alpha(3), beta(3), gamma(1), delta(1), epsilon(1). CF(0) has three main subunits: a, b and c.</text>
</comment>
<proteinExistence type="inferred from homology"/>
<dbReference type="Gene3D" id="2.60.15.10">
    <property type="entry name" value="F0F1 ATP synthase delta/epsilon subunit, N-terminal"/>
    <property type="match status" value="1"/>
</dbReference>
<evidence type="ECO:0000256" key="16">
    <source>
        <dbReference type="SAM" id="Coils"/>
    </source>
</evidence>
<dbReference type="InterPro" id="IPR036771">
    <property type="entry name" value="ATPsynth_dsu/esu_N"/>
</dbReference>
<evidence type="ECO:0000313" key="20">
    <source>
        <dbReference type="Proteomes" id="UP000044616"/>
    </source>
</evidence>
<accession>A0A077W4L8</accession>
<keyword evidence="9 14" id="KW-0472">Membrane</keyword>
<feature type="domain" description="ATP synthase F1 complex delta/epsilon subunit N-terminal" evidence="18">
    <location>
        <begin position="4"/>
        <end position="83"/>
    </location>
</feature>
<gene>
    <name evidence="14 19" type="primary">atpC</name>
    <name evidence="19" type="ORF">ERS140147_01930</name>
</gene>
<keyword evidence="6 14" id="KW-1003">Cell membrane</keyword>
<dbReference type="InterPro" id="IPR036794">
    <property type="entry name" value="ATP_F1_dsu/esu_C_sf"/>
</dbReference>
<evidence type="ECO:0000256" key="15">
    <source>
        <dbReference type="RuleBase" id="RU003656"/>
    </source>
</evidence>
<dbReference type="NCBIfam" id="TIGR01216">
    <property type="entry name" value="ATP_synt_epsi"/>
    <property type="match status" value="1"/>
</dbReference>
<dbReference type="FunFam" id="2.60.15.10:FF:000001">
    <property type="entry name" value="ATP synthase epsilon chain"/>
    <property type="match status" value="1"/>
</dbReference>
<feature type="coiled-coil region" evidence="16">
    <location>
        <begin position="107"/>
        <end position="134"/>
    </location>
</feature>
<comment type="function">
    <text evidence="1 14">Produces ATP from ADP in the presence of a proton gradient across the membrane.</text>
</comment>
<evidence type="ECO:0000256" key="1">
    <source>
        <dbReference type="ARBA" id="ARBA00003543"/>
    </source>
</evidence>
<dbReference type="NCBIfam" id="NF001846">
    <property type="entry name" value="PRK00571.1-3"/>
    <property type="match status" value="1"/>
</dbReference>
<name>A0A077W4L8_9STAP</name>
<dbReference type="Pfam" id="PF00401">
    <property type="entry name" value="ATP-synt_DE"/>
    <property type="match status" value="1"/>
</dbReference>
<dbReference type="PANTHER" id="PTHR13822:SF10">
    <property type="entry name" value="ATP SYNTHASE EPSILON CHAIN, CHLOROPLASTIC"/>
    <property type="match status" value="1"/>
</dbReference>
<dbReference type="PANTHER" id="PTHR13822">
    <property type="entry name" value="ATP SYNTHASE DELTA/EPSILON CHAIN"/>
    <property type="match status" value="1"/>
</dbReference>
<evidence type="ECO:0000256" key="2">
    <source>
        <dbReference type="ARBA" id="ARBA00004202"/>
    </source>
</evidence>
<keyword evidence="8 14" id="KW-0406">Ion transport</keyword>
<dbReference type="InterPro" id="IPR001469">
    <property type="entry name" value="ATP_synth_F1_dsu/esu"/>
</dbReference>
<evidence type="ECO:0000256" key="13">
    <source>
        <dbReference type="ARBA" id="ARBA00031795"/>
    </source>
</evidence>
<evidence type="ECO:0000256" key="7">
    <source>
        <dbReference type="ARBA" id="ARBA00022781"/>
    </source>
</evidence>
<dbReference type="GO" id="GO:0046933">
    <property type="term" value="F:proton-transporting ATP synthase activity, rotational mechanism"/>
    <property type="evidence" value="ECO:0007669"/>
    <property type="project" value="UniProtKB-UniRule"/>
</dbReference>
<evidence type="ECO:0000256" key="8">
    <source>
        <dbReference type="ARBA" id="ARBA00023065"/>
    </source>
</evidence>
<keyword evidence="7 14" id="KW-0375">Hydrogen ion transport</keyword>
<dbReference type="InterPro" id="IPR020546">
    <property type="entry name" value="ATP_synth_F1_dsu/esu_N"/>
</dbReference>